<feature type="transmembrane region" description="Helical" evidence="6">
    <location>
        <begin position="123"/>
        <end position="142"/>
    </location>
</feature>
<keyword evidence="8" id="KW-1185">Reference proteome</keyword>
<feature type="transmembrane region" description="Helical" evidence="6">
    <location>
        <begin position="91"/>
        <end position="111"/>
    </location>
</feature>
<protein>
    <recommendedName>
        <fullName evidence="9">RTA1-domain-containing protein</fullName>
    </recommendedName>
</protein>
<dbReference type="Pfam" id="PF04479">
    <property type="entry name" value="RTA1"/>
    <property type="match status" value="1"/>
</dbReference>
<feature type="transmembrane region" description="Helical" evidence="6">
    <location>
        <begin position="154"/>
        <end position="181"/>
    </location>
</feature>
<evidence type="ECO:0000256" key="4">
    <source>
        <dbReference type="ARBA" id="ARBA00023136"/>
    </source>
</evidence>
<evidence type="ECO:0000256" key="5">
    <source>
        <dbReference type="SAM" id="MobiDB-lite"/>
    </source>
</evidence>
<evidence type="ECO:0000313" key="8">
    <source>
        <dbReference type="Proteomes" id="UP000076738"/>
    </source>
</evidence>
<reference evidence="7 8" key="1">
    <citation type="journal article" date="2016" name="Mol. Biol. Evol.">
        <title>Comparative Genomics of Early-Diverging Mushroom-Forming Fungi Provides Insights into the Origins of Lignocellulose Decay Capabilities.</title>
        <authorList>
            <person name="Nagy L.G."/>
            <person name="Riley R."/>
            <person name="Tritt A."/>
            <person name="Adam C."/>
            <person name="Daum C."/>
            <person name="Floudas D."/>
            <person name="Sun H."/>
            <person name="Yadav J.S."/>
            <person name="Pangilinan J."/>
            <person name="Larsson K.H."/>
            <person name="Matsuura K."/>
            <person name="Barry K."/>
            <person name="Labutti K."/>
            <person name="Kuo R."/>
            <person name="Ohm R.A."/>
            <person name="Bhattacharya S.S."/>
            <person name="Shirouzu T."/>
            <person name="Yoshinaga Y."/>
            <person name="Martin F.M."/>
            <person name="Grigoriev I.V."/>
            <person name="Hibbett D.S."/>
        </authorList>
    </citation>
    <scope>NUCLEOTIDE SEQUENCE [LARGE SCALE GENOMIC DNA]</scope>
    <source>
        <strain evidence="7 8">TUFC12733</strain>
    </source>
</reference>
<evidence type="ECO:0000256" key="3">
    <source>
        <dbReference type="ARBA" id="ARBA00022989"/>
    </source>
</evidence>
<sequence length="317" mass="35658">MLDQQCLPPTDPNAEYFYCANYPAAVLFSALYGLTTIVLLAQAIAYRKPFCWVIIMGSTWELVGLITRTLSTLNQSQETFGDISQPFTLLAPIWINAFVYMCLGRMIHYFLPGERVWGIKAETLATIFIWGDITSFLIQAGGGLTANSATDPNVIRITLLVYTGGVALQQLFILFFFGIALRFHLRLIQKGDTGRSTKWRPLLWALYVVLVLITIRIAYRIAEYASGAIITDITTHEAYYYVLDATPMFLALVVFCVVHPGRVLVGPGSEFEKKKGRCCGCCGGKRERRRRGEKNLPEPRESTEQLYDLEPWSSQPV</sequence>
<dbReference type="EMBL" id="KV417294">
    <property type="protein sequence ID" value="KZO94507.1"/>
    <property type="molecule type" value="Genomic_DNA"/>
</dbReference>
<dbReference type="PANTHER" id="PTHR31465">
    <property type="entry name" value="PROTEIN RTA1-RELATED"/>
    <property type="match status" value="1"/>
</dbReference>
<dbReference type="InterPro" id="IPR007568">
    <property type="entry name" value="RTA1"/>
</dbReference>
<name>A0A167KCR9_CALVF</name>
<keyword evidence="2 6" id="KW-0812">Transmembrane</keyword>
<feature type="transmembrane region" description="Helical" evidence="6">
    <location>
        <begin position="239"/>
        <end position="265"/>
    </location>
</feature>
<dbReference type="OrthoDB" id="3358017at2759"/>
<evidence type="ECO:0000313" key="7">
    <source>
        <dbReference type="EMBL" id="KZO94507.1"/>
    </source>
</evidence>
<evidence type="ECO:0000256" key="2">
    <source>
        <dbReference type="ARBA" id="ARBA00022692"/>
    </source>
</evidence>
<proteinExistence type="predicted"/>
<keyword evidence="3 6" id="KW-1133">Transmembrane helix</keyword>
<dbReference type="GO" id="GO:0016020">
    <property type="term" value="C:membrane"/>
    <property type="evidence" value="ECO:0007669"/>
    <property type="project" value="UniProtKB-SubCell"/>
</dbReference>
<accession>A0A167KCR9</accession>
<feature type="transmembrane region" description="Helical" evidence="6">
    <location>
        <begin position="20"/>
        <end position="41"/>
    </location>
</feature>
<gene>
    <name evidence="7" type="ORF">CALVIDRAFT_565575</name>
</gene>
<dbReference type="Proteomes" id="UP000076738">
    <property type="component" value="Unassembled WGS sequence"/>
</dbReference>
<organism evidence="7 8">
    <name type="scientific">Calocera viscosa (strain TUFC12733)</name>
    <dbReference type="NCBI Taxonomy" id="1330018"/>
    <lineage>
        <taxon>Eukaryota</taxon>
        <taxon>Fungi</taxon>
        <taxon>Dikarya</taxon>
        <taxon>Basidiomycota</taxon>
        <taxon>Agaricomycotina</taxon>
        <taxon>Dacrymycetes</taxon>
        <taxon>Dacrymycetales</taxon>
        <taxon>Dacrymycetaceae</taxon>
        <taxon>Calocera</taxon>
    </lineage>
</organism>
<feature type="compositionally biased region" description="Basic and acidic residues" evidence="5">
    <location>
        <begin position="293"/>
        <end position="303"/>
    </location>
</feature>
<feature type="transmembrane region" description="Helical" evidence="6">
    <location>
        <begin position="202"/>
        <end position="219"/>
    </location>
</feature>
<evidence type="ECO:0000256" key="6">
    <source>
        <dbReference type="SAM" id="Phobius"/>
    </source>
</evidence>
<comment type="subcellular location">
    <subcellularLocation>
        <location evidence="1">Membrane</location>
        <topology evidence="1">Multi-pass membrane protein</topology>
    </subcellularLocation>
</comment>
<evidence type="ECO:0008006" key="9">
    <source>
        <dbReference type="Google" id="ProtNLM"/>
    </source>
</evidence>
<evidence type="ECO:0000256" key="1">
    <source>
        <dbReference type="ARBA" id="ARBA00004141"/>
    </source>
</evidence>
<feature type="region of interest" description="Disordered" evidence="5">
    <location>
        <begin position="285"/>
        <end position="317"/>
    </location>
</feature>
<dbReference type="AlphaFoldDB" id="A0A167KCR9"/>
<dbReference type="PANTHER" id="PTHR31465:SF15">
    <property type="entry name" value="LIPID TRANSPORTER ATNI-RELATED"/>
    <property type="match status" value="1"/>
</dbReference>
<keyword evidence="4 6" id="KW-0472">Membrane</keyword>
<dbReference type="STRING" id="1330018.A0A167KCR9"/>